<gene>
    <name evidence="4" type="ORF">TSACC_21727</name>
</gene>
<dbReference type="InterPro" id="IPR013425">
    <property type="entry name" value="Autotrns_rpt"/>
</dbReference>
<organism evidence="4 5">
    <name type="scientific">Terrimicrobium sacchariphilum</name>
    <dbReference type="NCBI Taxonomy" id="690879"/>
    <lineage>
        <taxon>Bacteria</taxon>
        <taxon>Pseudomonadati</taxon>
        <taxon>Verrucomicrobiota</taxon>
        <taxon>Terrimicrobiia</taxon>
        <taxon>Terrimicrobiales</taxon>
        <taxon>Terrimicrobiaceae</taxon>
        <taxon>Terrimicrobium</taxon>
    </lineage>
</organism>
<keyword evidence="1 3" id="KW-0732">Signal</keyword>
<sequence length="412" mass="40999">MYGAVMKIPFPKLALALSVAAGIPSTHAADLIKADNSLNLKTAGTYAAPNDTVTNPSGSRIIFNNVFANTTASVNTAGISADSIVILDPGHAVTLSTGGTLTVGSLDLSEATQNLTISGSFATRMSGTTPSVTVKSGITLTINTAFYSNTNGGGTINITGDGTTNINGAITDGDAVKISRITKSGNGILTSTGSNTYTGQTTVSSGTLLINGSHTVSSGTTSATAYNVTGGILGGTGTINLSAVNSGVTLGSGAKLTAGGSGGASVESLTFALGTGSLDAKAAVGGANTGAFIFELGSNITPGSTYDQIIMTSGTLDIGTGLLEATDFDFTTLAGFGSGVYVLFDTASTISGTLGANTSVDLGNGYTGTLSLSDSNTNLILTVVPEPQTATLLCLALGMTFVFVARRRRRQS</sequence>
<keyword evidence="5" id="KW-1185">Reference proteome</keyword>
<protein>
    <submittedName>
        <fullName evidence="4">PEP-CTERM protein-sorting domain-containing protein</fullName>
    </submittedName>
</protein>
<comment type="caution">
    <text evidence="4">The sequence shown here is derived from an EMBL/GenBank/DDBJ whole genome shotgun (WGS) entry which is preliminary data.</text>
</comment>
<reference evidence="5" key="1">
    <citation type="journal article" date="2017" name="Genome Announc.">
        <title>Draft Genome Sequence of Terrimicrobium sacchariphilum NM-5T, a Facultative Anaerobic Soil Bacterium of the Class Spartobacteria.</title>
        <authorList>
            <person name="Qiu Y.L."/>
            <person name="Tourlousse D.M."/>
            <person name="Matsuura N."/>
            <person name="Ohashi A."/>
            <person name="Sekiguchi Y."/>
        </authorList>
    </citation>
    <scope>NUCLEOTIDE SEQUENCE [LARGE SCALE GENOMIC DNA]</scope>
    <source>
        <strain evidence="5">NM-5</strain>
    </source>
</reference>
<evidence type="ECO:0000256" key="1">
    <source>
        <dbReference type="ARBA" id="ARBA00022729"/>
    </source>
</evidence>
<dbReference type="EMBL" id="BDCO01000002">
    <property type="protein sequence ID" value="GAT33313.1"/>
    <property type="molecule type" value="Genomic_DNA"/>
</dbReference>
<accession>A0A146G7I2</accession>
<feature type="transmembrane region" description="Helical" evidence="2">
    <location>
        <begin position="389"/>
        <end position="405"/>
    </location>
</feature>
<dbReference type="NCBIfam" id="TIGR02601">
    <property type="entry name" value="autotrns_rpt"/>
    <property type="match status" value="1"/>
</dbReference>
<evidence type="ECO:0000313" key="4">
    <source>
        <dbReference type="EMBL" id="GAT33313.1"/>
    </source>
</evidence>
<keyword evidence="2" id="KW-0472">Membrane</keyword>
<dbReference type="AlphaFoldDB" id="A0A146G7I2"/>
<dbReference type="OrthoDB" id="200446at2"/>
<feature type="chain" id="PRO_5007524775" evidence="3">
    <location>
        <begin position="29"/>
        <end position="412"/>
    </location>
</feature>
<keyword evidence="2" id="KW-1133">Transmembrane helix</keyword>
<proteinExistence type="predicted"/>
<evidence type="ECO:0000256" key="3">
    <source>
        <dbReference type="SAM" id="SignalP"/>
    </source>
</evidence>
<name>A0A146G7I2_TERSA</name>
<keyword evidence="2" id="KW-0812">Transmembrane</keyword>
<evidence type="ECO:0000313" key="5">
    <source>
        <dbReference type="Proteomes" id="UP000076023"/>
    </source>
</evidence>
<evidence type="ECO:0000256" key="2">
    <source>
        <dbReference type="SAM" id="Phobius"/>
    </source>
</evidence>
<dbReference type="InParanoid" id="A0A146G7I2"/>
<feature type="signal peptide" evidence="3">
    <location>
        <begin position="1"/>
        <end position="28"/>
    </location>
</feature>
<dbReference type="Proteomes" id="UP000076023">
    <property type="component" value="Unassembled WGS sequence"/>
</dbReference>